<reference evidence="2 3" key="1">
    <citation type="submission" date="2023-07" db="EMBL/GenBank/DDBJ databases">
        <title>Genomic Encyclopedia of Type Strains, Phase IV (KMG-IV): sequencing the most valuable type-strain genomes for metagenomic binning, comparative biology and taxonomic classification.</title>
        <authorList>
            <person name="Goeker M."/>
        </authorList>
    </citation>
    <scope>NUCLEOTIDE SEQUENCE [LARGE SCALE GENOMIC DNA]</scope>
    <source>
        <strain evidence="2 3">DSM 23948</strain>
    </source>
</reference>
<dbReference type="Proteomes" id="UP001231362">
    <property type="component" value="Unassembled WGS sequence"/>
</dbReference>
<evidence type="ECO:0000256" key="1">
    <source>
        <dbReference type="SAM" id="Phobius"/>
    </source>
</evidence>
<keyword evidence="1" id="KW-0812">Transmembrane</keyword>
<protein>
    <recommendedName>
        <fullName evidence="4">Group-specific protein</fullName>
    </recommendedName>
</protein>
<dbReference type="EMBL" id="JAUSTU010000009">
    <property type="protein sequence ID" value="MDQ0155853.1"/>
    <property type="molecule type" value="Genomic_DNA"/>
</dbReference>
<accession>A0ABT9V4H6</accession>
<evidence type="ECO:0008006" key="4">
    <source>
        <dbReference type="Google" id="ProtNLM"/>
    </source>
</evidence>
<keyword evidence="1" id="KW-1133">Transmembrane helix</keyword>
<comment type="caution">
    <text evidence="2">The sequence shown here is derived from an EMBL/GenBank/DDBJ whole genome shotgun (WGS) entry which is preliminary data.</text>
</comment>
<keyword evidence="3" id="KW-1185">Reference proteome</keyword>
<evidence type="ECO:0000313" key="3">
    <source>
        <dbReference type="Proteomes" id="UP001231362"/>
    </source>
</evidence>
<keyword evidence="1" id="KW-0472">Membrane</keyword>
<feature type="transmembrane region" description="Helical" evidence="1">
    <location>
        <begin position="30"/>
        <end position="51"/>
    </location>
</feature>
<gene>
    <name evidence="2" type="ORF">J2S07_002171</name>
</gene>
<feature type="transmembrane region" description="Helical" evidence="1">
    <location>
        <begin position="58"/>
        <end position="75"/>
    </location>
</feature>
<proteinExistence type="predicted"/>
<name>A0ABT9V4H6_9BACL</name>
<feature type="transmembrane region" description="Helical" evidence="1">
    <location>
        <begin position="5"/>
        <end position="24"/>
    </location>
</feature>
<sequence>MKNYIVLVIQLMIWSGYTLIEWLSKHDQGLYNFLMFCVFLYIAIISANTIVRSLRKTFILTLSSLVIYTFIHTILNFI</sequence>
<organism evidence="2 3">
    <name type="scientific">Anoxybacillus andreesenii</name>
    <dbReference type="NCBI Taxonomy" id="1325932"/>
    <lineage>
        <taxon>Bacteria</taxon>
        <taxon>Bacillati</taxon>
        <taxon>Bacillota</taxon>
        <taxon>Bacilli</taxon>
        <taxon>Bacillales</taxon>
        <taxon>Anoxybacillaceae</taxon>
        <taxon>Anoxybacillus</taxon>
    </lineage>
</organism>
<evidence type="ECO:0000313" key="2">
    <source>
        <dbReference type="EMBL" id="MDQ0155853.1"/>
    </source>
</evidence>